<dbReference type="Proteomes" id="UP000007881">
    <property type="component" value="Chromosome"/>
</dbReference>
<reference evidence="1 2" key="1">
    <citation type="submission" date="2012-02" db="EMBL/GenBank/DDBJ databases">
        <title>Complete genome sequence of Phycisphaera mikurensis NBRC 102666.</title>
        <authorList>
            <person name="Ankai A."/>
            <person name="Hosoyama A."/>
            <person name="Terui Y."/>
            <person name="Sekine M."/>
            <person name="Fukai R."/>
            <person name="Kato Y."/>
            <person name="Nakamura S."/>
            <person name="Yamada-Narita S."/>
            <person name="Kawakoshi A."/>
            <person name="Fukunaga Y."/>
            <person name="Yamazaki S."/>
            <person name="Fujita N."/>
        </authorList>
    </citation>
    <scope>NUCLEOTIDE SEQUENCE [LARGE SCALE GENOMIC DNA]</scope>
    <source>
        <strain evidence="2">NBRC 102666 / KCTC 22515 / FYK2301M01</strain>
    </source>
</reference>
<sequence>MLRGIAGEHAVSVRLEDAAKNRTDTAAVAVRVGGDRGERLAEAVFVLNRLGFGPEPAALADALVEGPRAWALAQLRKPGGPGAAAALARAASVASDDFAGGQVQRRGLSWLLAVPDPLKARRVAFLDNHFTTWIQKVQPERQAASFGDLVEAADRPFFELLLASATSPSMLRYLDQQRSFVGRINENYAREILELHTVGVHGGYTQQDVTDLAAVLTGLTAAHAVDNAPIANRVRQAFAFVPGRHDPRAAEVFGLDLPTATNAEGGVDAVAAFDRIRRVLEALAAHPATAAYLADKLADHHLGAAEAGDRRDAGVRGAMAEAFLRHQGRLPEVLDAMVEHPAFAAAMARAVESGPTADARVARPLDAAVRLQRVMGQVEPNAAASYLAGAGFALFNRETPDGYPDEDAAYADSNATLQRWRYAARAAARIANGLPYALRKPTPDAASTPAKLAAWRQRVVDTLAGTLTGGLLLEPSNAAALSVLEAAGASVSDRDVRTVAALVSQLPEAALR</sequence>
<dbReference type="EMBL" id="AP012338">
    <property type="protein sequence ID" value="BAM04465.1"/>
    <property type="molecule type" value="Genomic_DNA"/>
</dbReference>
<accession>I0IGS7</accession>
<evidence type="ECO:0000313" key="1">
    <source>
        <dbReference type="EMBL" id="BAM04465.1"/>
    </source>
</evidence>
<dbReference type="KEGG" id="phm:PSMK_23060"/>
<dbReference type="InterPro" id="IPR014917">
    <property type="entry name" value="DUF1800"/>
</dbReference>
<proteinExistence type="predicted"/>
<dbReference type="Pfam" id="PF08811">
    <property type="entry name" value="DUF1800"/>
    <property type="match status" value="1"/>
</dbReference>
<name>I0IGS7_PHYMF</name>
<keyword evidence="2" id="KW-1185">Reference proteome</keyword>
<evidence type="ECO:0008006" key="3">
    <source>
        <dbReference type="Google" id="ProtNLM"/>
    </source>
</evidence>
<organism evidence="1 2">
    <name type="scientific">Phycisphaera mikurensis (strain NBRC 102666 / KCTC 22515 / FYK2301M01)</name>
    <dbReference type="NCBI Taxonomy" id="1142394"/>
    <lineage>
        <taxon>Bacteria</taxon>
        <taxon>Pseudomonadati</taxon>
        <taxon>Planctomycetota</taxon>
        <taxon>Phycisphaerae</taxon>
        <taxon>Phycisphaerales</taxon>
        <taxon>Phycisphaeraceae</taxon>
        <taxon>Phycisphaera</taxon>
    </lineage>
</organism>
<protein>
    <recommendedName>
        <fullName evidence="3">DUF1800 domain-containing protein</fullName>
    </recommendedName>
</protein>
<evidence type="ECO:0000313" key="2">
    <source>
        <dbReference type="Proteomes" id="UP000007881"/>
    </source>
</evidence>
<dbReference type="HOGENOM" id="CLU_531930_0_0_0"/>
<dbReference type="AlphaFoldDB" id="I0IGS7"/>
<dbReference type="eggNOG" id="COG5267">
    <property type="taxonomic scope" value="Bacteria"/>
</dbReference>
<gene>
    <name evidence="1" type="ordered locus">PSMK_23060</name>
</gene>